<dbReference type="InterPro" id="IPR027417">
    <property type="entry name" value="P-loop_NTPase"/>
</dbReference>
<dbReference type="PROSITE" id="PS50929">
    <property type="entry name" value="ABC_TM1F"/>
    <property type="match status" value="1"/>
</dbReference>
<feature type="transmembrane region" description="Helical" evidence="9">
    <location>
        <begin position="201"/>
        <end position="219"/>
    </location>
</feature>
<sequence length="632" mass="71306">MSQSIEQTTANLEINNVQNNHNQQNLITEFVKNIKNYSIVLARSLPLLWETAPKETSIIIILVLLRSCIPAISIAINKQIVDGISLALKSPESANFRTIISLVVFWVTAIFIENISTPWYNSAFINLADKLTANINIKLMEKADTFIDITNFENSKFYDELELLQNRASAEPLSLLQGILEILAILITLVSMLILLSTTAWWIPALILVACLPQTYLSFKLESEIWNKIFYKSPQSRRMRYYSNVLLTDTFVKEVRLFDLSAFFRQRYVAAFEDKYQMISQLRGKQAFITTILGILSASGNAFSFCWVVLQALAGKLTAGSILLLIQSLAYIQENINRLLQSSLILQRSTLFMEMFFRFMETQPSMTVSLPSKNVPKPLQSGIVFDNLEFAYPDGRKALSGISFTLHPGETVALVGENGAGKSTLVKLLARFYDPTSGNIYIDGENLKELDLKEWRKQIAVVFQDFCRYALTIGENIALGDTSAMDDLERLKLASEKSEIAYKIEKLSQGYSTPLGKQFDGTELSGGEWQKLAIARAFIREDDAQIMILDEPTAALDPRSEYEIFNSFAQLVRGKTAILVTHRLASVRLADRILVLKAGKLVEVGTHEELLQKNGEYATLWNMQAEQYQMSY</sequence>
<dbReference type="Pfam" id="PF00005">
    <property type="entry name" value="ABC_tran"/>
    <property type="match status" value="1"/>
</dbReference>
<dbReference type="Proteomes" id="UP000008206">
    <property type="component" value="Plasmid Cy782201"/>
</dbReference>
<dbReference type="AlphaFoldDB" id="E0UKY0"/>
<keyword evidence="12" id="KW-0614">Plasmid</keyword>
<dbReference type="InterPro" id="IPR011527">
    <property type="entry name" value="ABC1_TM_dom"/>
</dbReference>
<geneLocation type="plasmid" evidence="12 13">
    <name>Cy782201</name>
</geneLocation>
<feature type="transmembrane region" description="Helical" evidence="9">
    <location>
        <begin position="173"/>
        <end position="195"/>
    </location>
</feature>
<evidence type="ECO:0000256" key="7">
    <source>
        <dbReference type="ARBA" id="ARBA00022989"/>
    </source>
</evidence>
<dbReference type="InterPro" id="IPR036640">
    <property type="entry name" value="ABC1_TM_sf"/>
</dbReference>
<keyword evidence="13" id="KW-1185">Reference proteome</keyword>
<organism evidence="12 13">
    <name type="scientific">Gloeothece verrucosa (strain PCC 7822)</name>
    <name type="common">Cyanothece sp. (strain PCC 7822)</name>
    <dbReference type="NCBI Taxonomy" id="497965"/>
    <lineage>
        <taxon>Bacteria</taxon>
        <taxon>Bacillati</taxon>
        <taxon>Cyanobacteriota</taxon>
        <taxon>Cyanophyceae</taxon>
        <taxon>Oscillatoriophycideae</taxon>
        <taxon>Chroococcales</taxon>
        <taxon>Aphanothecaceae</taxon>
        <taxon>Gloeothece</taxon>
        <taxon>Gloeothece verrucosa</taxon>
    </lineage>
</organism>
<evidence type="ECO:0000259" key="11">
    <source>
        <dbReference type="PROSITE" id="PS50929"/>
    </source>
</evidence>
<dbReference type="GO" id="GO:0034040">
    <property type="term" value="F:ATPase-coupled lipid transmembrane transporter activity"/>
    <property type="evidence" value="ECO:0007669"/>
    <property type="project" value="TreeGrafter"/>
</dbReference>
<dbReference type="KEGG" id="cyj:Cyan7822_5749"/>
<keyword evidence="6" id="KW-0067">ATP-binding</keyword>
<evidence type="ECO:0000256" key="5">
    <source>
        <dbReference type="ARBA" id="ARBA00022741"/>
    </source>
</evidence>
<evidence type="ECO:0000313" key="12">
    <source>
        <dbReference type="EMBL" id="ADN17610.1"/>
    </source>
</evidence>
<keyword evidence="5" id="KW-0547">Nucleotide-binding</keyword>
<evidence type="ECO:0000256" key="2">
    <source>
        <dbReference type="ARBA" id="ARBA00022448"/>
    </source>
</evidence>
<dbReference type="InterPro" id="IPR003593">
    <property type="entry name" value="AAA+_ATPase"/>
</dbReference>
<gene>
    <name evidence="12" type="ordered locus">Cyan7822_5749</name>
</gene>
<dbReference type="InterPro" id="IPR017871">
    <property type="entry name" value="ABC_transporter-like_CS"/>
</dbReference>
<dbReference type="SUPFAM" id="SSF52540">
    <property type="entry name" value="P-loop containing nucleoside triphosphate hydrolases"/>
    <property type="match status" value="1"/>
</dbReference>
<reference evidence="13" key="1">
    <citation type="journal article" date="2011" name="MBio">
        <title>Novel metabolic attributes of the genus Cyanothece, comprising a group of unicellular nitrogen-fixing Cyanobacteria.</title>
        <authorList>
            <person name="Bandyopadhyay A."/>
            <person name="Elvitigala T."/>
            <person name="Welsh E."/>
            <person name="Stockel J."/>
            <person name="Liberton M."/>
            <person name="Min H."/>
            <person name="Sherman L.A."/>
            <person name="Pakrasi H.B."/>
        </authorList>
    </citation>
    <scope>NUCLEOTIDE SEQUENCE [LARGE SCALE GENOMIC DNA]</scope>
    <source>
        <strain evidence="13">PCC 7822</strain>
        <plasmid evidence="13">Cy782201</plasmid>
    </source>
</reference>
<dbReference type="PROSITE" id="PS50893">
    <property type="entry name" value="ABC_TRANSPORTER_2"/>
    <property type="match status" value="1"/>
</dbReference>
<keyword evidence="7 9" id="KW-1133">Transmembrane helix</keyword>
<evidence type="ECO:0000256" key="1">
    <source>
        <dbReference type="ARBA" id="ARBA00004651"/>
    </source>
</evidence>
<evidence type="ECO:0000256" key="6">
    <source>
        <dbReference type="ARBA" id="ARBA00022840"/>
    </source>
</evidence>
<keyword evidence="4 9" id="KW-0812">Transmembrane</keyword>
<evidence type="ECO:0000259" key="10">
    <source>
        <dbReference type="PROSITE" id="PS50893"/>
    </source>
</evidence>
<feature type="transmembrane region" description="Helical" evidence="9">
    <location>
        <begin position="287"/>
        <end position="310"/>
    </location>
</feature>
<dbReference type="Gene3D" id="1.20.1560.10">
    <property type="entry name" value="ABC transporter type 1, transmembrane domain"/>
    <property type="match status" value="1"/>
</dbReference>
<evidence type="ECO:0000256" key="9">
    <source>
        <dbReference type="SAM" id="Phobius"/>
    </source>
</evidence>
<dbReference type="PROSITE" id="PS00211">
    <property type="entry name" value="ABC_TRANSPORTER_1"/>
    <property type="match status" value="1"/>
</dbReference>
<feature type="domain" description="ABC transporter" evidence="10">
    <location>
        <begin position="383"/>
        <end position="623"/>
    </location>
</feature>
<dbReference type="InterPro" id="IPR039421">
    <property type="entry name" value="Type_1_exporter"/>
</dbReference>
<dbReference type="SMART" id="SM00382">
    <property type="entry name" value="AAA"/>
    <property type="match status" value="1"/>
</dbReference>
<dbReference type="PANTHER" id="PTHR24221">
    <property type="entry name" value="ATP-BINDING CASSETTE SUB-FAMILY B"/>
    <property type="match status" value="1"/>
</dbReference>
<protein>
    <submittedName>
        <fullName evidence="12">ABC transporter related protein</fullName>
    </submittedName>
</protein>
<dbReference type="HOGENOM" id="CLU_000604_84_3_3"/>
<proteinExistence type="predicted"/>
<name>E0UKY0_GLOV7</name>
<dbReference type="InterPro" id="IPR003439">
    <property type="entry name" value="ABC_transporter-like_ATP-bd"/>
</dbReference>
<dbReference type="GO" id="GO:0016887">
    <property type="term" value="F:ATP hydrolysis activity"/>
    <property type="evidence" value="ECO:0007669"/>
    <property type="project" value="InterPro"/>
</dbReference>
<dbReference type="Gene3D" id="3.40.50.300">
    <property type="entry name" value="P-loop containing nucleotide triphosphate hydrolases"/>
    <property type="match status" value="1"/>
</dbReference>
<dbReference type="RefSeq" id="WP_013334360.1">
    <property type="nucleotide sequence ID" value="NC_014533.1"/>
</dbReference>
<dbReference type="EMBL" id="CP002199">
    <property type="protein sequence ID" value="ADN17610.1"/>
    <property type="molecule type" value="Genomic_DNA"/>
</dbReference>
<dbReference type="PANTHER" id="PTHR24221:SF646">
    <property type="entry name" value="HAEMOLYSIN SECRETION ATP-BINDING PROTEIN"/>
    <property type="match status" value="1"/>
</dbReference>
<feature type="domain" description="ABC transmembrane type-1" evidence="11">
    <location>
        <begin position="58"/>
        <end position="348"/>
    </location>
</feature>
<keyword evidence="2" id="KW-0813">Transport</keyword>
<evidence type="ECO:0000256" key="4">
    <source>
        <dbReference type="ARBA" id="ARBA00022692"/>
    </source>
</evidence>
<keyword evidence="8 9" id="KW-0472">Membrane</keyword>
<dbReference type="FunFam" id="3.40.50.300:FF:000221">
    <property type="entry name" value="Multidrug ABC transporter ATP-binding protein"/>
    <property type="match status" value="1"/>
</dbReference>
<dbReference type="SUPFAM" id="SSF90123">
    <property type="entry name" value="ABC transporter transmembrane region"/>
    <property type="match status" value="1"/>
</dbReference>
<dbReference type="GO" id="GO:0005524">
    <property type="term" value="F:ATP binding"/>
    <property type="evidence" value="ECO:0007669"/>
    <property type="project" value="UniProtKB-KW"/>
</dbReference>
<dbReference type="OrthoDB" id="9762790at2"/>
<evidence type="ECO:0000256" key="8">
    <source>
        <dbReference type="ARBA" id="ARBA00023136"/>
    </source>
</evidence>
<evidence type="ECO:0000256" key="3">
    <source>
        <dbReference type="ARBA" id="ARBA00022475"/>
    </source>
</evidence>
<dbReference type="GO" id="GO:0005886">
    <property type="term" value="C:plasma membrane"/>
    <property type="evidence" value="ECO:0007669"/>
    <property type="project" value="UniProtKB-SubCell"/>
</dbReference>
<evidence type="ECO:0000313" key="13">
    <source>
        <dbReference type="Proteomes" id="UP000008206"/>
    </source>
</evidence>
<accession>E0UKY0</accession>
<keyword evidence="3" id="KW-1003">Cell membrane</keyword>
<dbReference type="GO" id="GO:0140359">
    <property type="term" value="F:ABC-type transporter activity"/>
    <property type="evidence" value="ECO:0007669"/>
    <property type="project" value="InterPro"/>
</dbReference>
<comment type="subcellular location">
    <subcellularLocation>
        <location evidence="1">Cell membrane</location>
        <topology evidence="1">Multi-pass membrane protein</topology>
    </subcellularLocation>
</comment>